<dbReference type="PIRSF" id="PIRSF004553">
    <property type="entry name" value="CHP00095"/>
    <property type="match status" value="1"/>
</dbReference>
<evidence type="ECO:0000256" key="2">
    <source>
        <dbReference type="ARBA" id="ARBA00022679"/>
    </source>
</evidence>
<sequence length="192" mass="22218">MSAKFHIHAGMLKHLRLMWDNQISTRPTKSIVRESFFNTMGASIVDSVFIEGFGGCGSMGIEALSRGAKEAVFYEINKKAYHILSQNLALAQKRVPTLKFSAYNADFFTQSFQKWAAQHIILYLDPPFCTREGMNDIYERLFVMIEKLQESAYFIVFEHWSEYNMPDIIGAYTKLKMRQFGKSTLTYYTLKD</sequence>
<evidence type="ECO:0000256" key="1">
    <source>
        <dbReference type="ARBA" id="ARBA00022603"/>
    </source>
</evidence>
<dbReference type="STRING" id="1677920.LS71_08555"/>
<name>A0A4U8T943_9HELI</name>
<accession>A0A4U8T943</accession>
<keyword evidence="1 3" id="KW-0489">Methyltransferase</keyword>
<keyword evidence="4" id="KW-1185">Reference proteome</keyword>
<proteinExistence type="predicted"/>
<protein>
    <submittedName>
        <fullName evidence="3">16S rRNA (Guanine(966)-N(2))-methyltransferase RsmD</fullName>
        <ecNumber evidence="3">2.1.1.171</ecNumber>
    </submittedName>
</protein>
<dbReference type="SUPFAM" id="SSF53335">
    <property type="entry name" value="S-adenosyl-L-methionine-dependent methyltransferases"/>
    <property type="match status" value="1"/>
</dbReference>
<reference evidence="3 4" key="1">
    <citation type="journal article" date="2014" name="Genome Announc.">
        <title>Draft genome sequences of eight enterohepatic helicobacter species isolated from both laboratory and wild rodents.</title>
        <authorList>
            <person name="Sheh A."/>
            <person name="Shen Z."/>
            <person name="Fox J.G."/>
        </authorList>
    </citation>
    <scope>NUCLEOTIDE SEQUENCE [LARGE SCALE GENOMIC DNA]</scope>
    <source>
        <strain evidence="3 4">MIT 09-6949</strain>
    </source>
</reference>
<dbReference type="NCBIfam" id="TIGR00095">
    <property type="entry name" value="16S rRNA (guanine(966)-N(2))-methyltransferase RsmD"/>
    <property type="match status" value="1"/>
</dbReference>
<gene>
    <name evidence="3" type="primary">rsmD</name>
    <name evidence="3" type="ORF">LS71_007635</name>
</gene>
<organism evidence="3 4">
    <name type="scientific">Helicobacter jaachi</name>
    <dbReference type="NCBI Taxonomy" id="1677920"/>
    <lineage>
        <taxon>Bacteria</taxon>
        <taxon>Pseudomonadati</taxon>
        <taxon>Campylobacterota</taxon>
        <taxon>Epsilonproteobacteria</taxon>
        <taxon>Campylobacterales</taxon>
        <taxon>Helicobacteraceae</taxon>
        <taxon>Helicobacter</taxon>
    </lineage>
</organism>
<evidence type="ECO:0000313" key="3">
    <source>
        <dbReference type="EMBL" id="TLD96104.1"/>
    </source>
</evidence>
<dbReference type="GO" id="GO:0052913">
    <property type="term" value="F:16S rRNA (guanine(966)-N(2))-methyltransferase activity"/>
    <property type="evidence" value="ECO:0007669"/>
    <property type="project" value="UniProtKB-EC"/>
</dbReference>
<evidence type="ECO:0000313" key="4">
    <source>
        <dbReference type="Proteomes" id="UP000029733"/>
    </source>
</evidence>
<dbReference type="EC" id="2.1.1.171" evidence="3"/>
<dbReference type="PANTHER" id="PTHR43542">
    <property type="entry name" value="METHYLTRANSFERASE"/>
    <property type="match status" value="1"/>
</dbReference>
<dbReference type="OrthoDB" id="9803017at2"/>
<dbReference type="Gene3D" id="3.40.50.150">
    <property type="entry name" value="Vaccinia Virus protein VP39"/>
    <property type="match status" value="1"/>
</dbReference>
<dbReference type="EMBL" id="JRPR02000006">
    <property type="protein sequence ID" value="TLD96104.1"/>
    <property type="molecule type" value="Genomic_DNA"/>
</dbReference>
<dbReference type="PANTHER" id="PTHR43542:SF1">
    <property type="entry name" value="METHYLTRANSFERASE"/>
    <property type="match status" value="1"/>
</dbReference>
<dbReference type="AlphaFoldDB" id="A0A4U8T943"/>
<comment type="caution">
    <text evidence="3">The sequence shown here is derived from an EMBL/GenBank/DDBJ whole genome shotgun (WGS) entry which is preliminary data.</text>
</comment>
<dbReference type="Proteomes" id="UP000029733">
    <property type="component" value="Unassembled WGS sequence"/>
</dbReference>
<keyword evidence="2 3" id="KW-0808">Transferase</keyword>
<dbReference type="InterPro" id="IPR004398">
    <property type="entry name" value="RNA_MeTrfase_RsmD"/>
</dbReference>
<dbReference type="RefSeq" id="WP_034356603.1">
    <property type="nucleotide sequence ID" value="NZ_JRPR02000006.1"/>
</dbReference>
<dbReference type="Pfam" id="PF03602">
    <property type="entry name" value="Cons_hypoth95"/>
    <property type="match status" value="1"/>
</dbReference>
<dbReference type="InterPro" id="IPR029063">
    <property type="entry name" value="SAM-dependent_MTases_sf"/>
</dbReference>